<dbReference type="Pfam" id="PF07833">
    <property type="entry name" value="Cu_amine_oxidN1"/>
    <property type="match status" value="1"/>
</dbReference>
<sequence>MYKKRFLSAVLAMSLLVTQASVMAQVVSVNEVEQATQIVMDQKEEKGLYLVQKGEITELDTTKHGTRILVGDYNNGIFFNLQPKVPVLDANTLSFKSQKDLKEGMEVTVIYPKNSPMALSQPPMSSSAVLVIINSPKNSIEVGYFDENLVNEANTLKLNIGENTVIKNIKGECRVFTADDIKNKNAAVIYDVTTRSIPAQTTPLFVMILDDEKVASEELINENGERETEVTADYKVLREIATDLEYEINWDNENKQVTLTKGELEVTFKIGESTCSINNQVKTLQQVNKLQAGSILVSEETAHLLK</sequence>
<dbReference type="AlphaFoldDB" id="F2JMB5"/>
<evidence type="ECO:0000313" key="4">
    <source>
        <dbReference type="Proteomes" id="UP000008467"/>
    </source>
</evidence>
<feature type="chain" id="PRO_5039131653" evidence="1">
    <location>
        <begin position="25"/>
        <end position="306"/>
    </location>
</feature>
<keyword evidence="1" id="KW-0732">Signal</keyword>
<reference evidence="3 4" key="1">
    <citation type="journal article" date="2011" name="J. Bacteriol.">
        <title>Complete genome sequence of the cellulose-degrading bacterium Cellulosilyticum lentocellum.</title>
        <authorList>
            <consortium name="US DOE Joint Genome Institute"/>
            <person name="Miller D.A."/>
            <person name="Suen G."/>
            <person name="Bruce D."/>
            <person name="Copeland A."/>
            <person name="Cheng J.F."/>
            <person name="Detter C."/>
            <person name="Goodwin L.A."/>
            <person name="Han C.S."/>
            <person name="Hauser L.J."/>
            <person name="Land M.L."/>
            <person name="Lapidus A."/>
            <person name="Lucas S."/>
            <person name="Meincke L."/>
            <person name="Pitluck S."/>
            <person name="Tapia R."/>
            <person name="Teshima H."/>
            <person name="Woyke T."/>
            <person name="Fox B.G."/>
            <person name="Angert E.R."/>
            <person name="Currie C.R."/>
        </authorList>
    </citation>
    <scope>NUCLEOTIDE SEQUENCE [LARGE SCALE GENOMIC DNA]</scope>
    <source>
        <strain evidence="4">ATCC 49066 / DSM 5427 / NCIMB 11756 / RHM5</strain>
    </source>
</reference>
<dbReference type="Proteomes" id="UP000008467">
    <property type="component" value="Chromosome"/>
</dbReference>
<protein>
    <submittedName>
        <fullName evidence="3">Copper amine oxidase-like domain-containing protein</fullName>
    </submittedName>
</protein>
<dbReference type="RefSeq" id="WP_013655627.1">
    <property type="nucleotide sequence ID" value="NC_015275.1"/>
</dbReference>
<evidence type="ECO:0000313" key="3">
    <source>
        <dbReference type="EMBL" id="ADZ82326.1"/>
    </source>
</evidence>
<proteinExistence type="predicted"/>
<dbReference type="SUPFAM" id="SSF55383">
    <property type="entry name" value="Copper amine oxidase, domain N"/>
    <property type="match status" value="1"/>
</dbReference>
<dbReference type="Gene3D" id="3.30.457.10">
    <property type="entry name" value="Copper amine oxidase-like, N-terminal domain"/>
    <property type="match status" value="1"/>
</dbReference>
<evidence type="ECO:0000259" key="2">
    <source>
        <dbReference type="Pfam" id="PF07833"/>
    </source>
</evidence>
<dbReference type="EMBL" id="CP002582">
    <property type="protein sequence ID" value="ADZ82326.1"/>
    <property type="molecule type" value="Genomic_DNA"/>
</dbReference>
<accession>F2JMB5</accession>
<name>F2JMB5_CELLD</name>
<organism evidence="3 4">
    <name type="scientific">Cellulosilyticum lentocellum (strain ATCC 49066 / DSM 5427 / NCIMB 11756 / RHM5)</name>
    <name type="common">Clostridium lentocellum</name>
    <dbReference type="NCBI Taxonomy" id="642492"/>
    <lineage>
        <taxon>Bacteria</taxon>
        <taxon>Bacillati</taxon>
        <taxon>Bacillota</taxon>
        <taxon>Clostridia</taxon>
        <taxon>Lachnospirales</taxon>
        <taxon>Cellulosilyticaceae</taxon>
        <taxon>Cellulosilyticum</taxon>
    </lineage>
</organism>
<dbReference type="HOGENOM" id="CLU_859719_0_0_9"/>
<gene>
    <name evidence="3" type="ordered locus">Clole_0592</name>
</gene>
<feature type="domain" description="Copper amine oxidase-like N-terminal" evidence="2">
    <location>
        <begin position="237"/>
        <end position="298"/>
    </location>
</feature>
<dbReference type="eggNOG" id="ENOG502ZBPT">
    <property type="taxonomic scope" value="Bacteria"/>
</dbReference>
<keyword evidence="4" id="KW-1185">Reference proteome</keyword>
<evidence type="ECO:0000256" key="1">
    <source>
        <dbReference type="SAM" id="SignalP"/>
    </source>
</evidence>
<dbReference type="STRING" id="642492.Clole_0592"/>
<dbReference type="InterPro" id="IPR036582">
    <property type="entry name" value="Mao_N_sf"/>
</dbReference>
<dbReference type="KEGG" id="cle:Clole_0592"/>
<dbReference type="InterPro" id="IPR012854">
    <property type="entry name" value="Cu_amine_oxidase-like_N"/>
</dbReference>
<feature type="signal peptide" evidence="1">
    <location>
        <begin position="1"/>
        <end position="24"/>
    </location>
</feature>